<gene>
    <name evidence="2" type="ORF">MMEN_LOCUS4420</name>
</gene>
<dbReference type="EMBL" id="CAJRST010003335">
    <property type="protein sequence ID" value="CAG5867633.1"/>
    <property type="molecule type" value="Genomic_DNA"/>
</dbReference>
<keyword evidence="3" id="KW-1185">Reference proteome</keyword>
<organism evidence="2 3">
    <name type="scientific">Menidia menidia</name>
    <name type="common">Atlantic silverside</name>
    <dbReference type="NCBI Taxonomy" id="238744"/>
    <lineage>
        <taxon>Eukaryota</taxon>
        <taxon>Metazoa</taxon>
        <taxon>Chordata</taxon>
        <taxon>Craniata</taxon>
        <taxon>Vertebrata</taxon>
        <taxon>Euteleostomi</taxon>
        <taxon>Actinopterygii</taxon>
        <taxon>Neopterygii</taxon>
        <taxon>Teleostei</taxon>
        <taxon>Neoteleostei</taxon>
        <taxon>Acanthomorphata</taxon>
        <taxon>Ovalentaria</taxon>
        <taxon>Atherinomorphae</taxon>
        <taxon>Atheriniformes</taxon>
        <taxon>Atherinopsidae</taxon>
        <taxon>Menidiinae</taxon>
        <taxon>Menidia</taxon>
    </lineage>
</organism>
<evidence type="ECO:0000256" key="1">
    <source>
        <dbReference type="SAM" id="MobiDB-lite"/>
    </source>
</evidence>
<feature type="compositionally biased region" description="Polar residues" evidence="1">
    <location>
        <begin position="124"/>
        <end position="135"/>
    </location>
</feature>
<accession>A0A8S4AGB5</accession>
<evidence type="ECO:0000313" key="3">
    <source>
        <dbReference type="Proteomes" id="UP000677803"/>
    </source>
</evidence>
<name>A0A8S4AGB5_9TELE</name>
<sequence length="478" mass="52225">MFASNSTPYGVKSLLECMSRASLLAQPDNIPRFLSTHVKKMLESRDDDSRDIKEVAFGYQEQWAPLQSQKKKQQLSKPPDSAYVCVLTDCPYHNKQGESRAADGLSWSIEATKEPKKTEDLGLQGSNGEQRSFTVPASYRPKGGHVVDPELLQKRGRAAAYGREAFSGSRAALLCALCTNIPQLSHESSMHTCRHEYWVFEIFFHSNVFRLFRTSEWWTSIWLARPLRVTHVPAQVRGRPEEQEVLQQHAHLGQVGLHDLGVALLDQPVARGRAVPAVEGPHRRLRGHAAQVGHLAVVLGVVAHAVGAGVAYEEAPVRAVEDLLHELQQADGDAGPPGPRRGQPVVQAGAQGLGDHRPQVDGHLQGVEGAVAHALRHVQVPAEAQQLGGVLLLVQGHHQEELVDVEESPDGLGLRQRHFAVLVDVGQSDDPVHQEVPRVGLSNKLISCRSTDSGALPELACSSMPHFTTTGLSFHSPM</sequence>
<dbReference type="OrthoDB" id="252964at2759"/>
<dbReference type="InterPro" id="IPR047579">
    <property type="entry name" value="DD_CABYR_SP17"/>
</dbReference>
<protein>
    <submittedName>
        <fullName evidence="2">(Atlantic silverside) hypothetical protein</fullName>
    </submittedName>
</protein>
<dbReference type="Proteomes" id="UP000677803">
    <property type="component" value="Unassembled WGS sequence"/>
</dbReference>
<dbReference type="CDD" id="cd12100">
    <property type="entry name" value="DD_CABYR_SP17"/>
    <property type="match status" value="1"/>
</dbReference>
<reference evidence="2" key="1">
    <citation type="submission" date="2021-05" db="EMBL/GenBank/DDBJ databases">
        <authorList>
            <person name="Tigano A."/>
        </authorList>
    </citation>
    <scope>NUCLEOTIDE SEQUENCE</scope>
</reference>
<comment type="caution">
    <text evidence="2">The sequence shown here is derived from an EMBL/GenBank/DDBJ whole genome shotgun (WGS) entry which is preliminary data.</text>
</comment>
<evidence type="ECO:0000313" key="2">
    <source>
        <dbReference type="EMBL" id="CAG5867633.1"/>
    </source>
</evidence>
<proteinExistence type="predicted"/>
<feature type="region of interest" description="Disordered" evidence="1">
    <location>
        <begin position="116"/>
        <end position="139"/>
    </location>
</feature>
<dbReference type="AlphaFoldDB" id="A0A8S4AGB5"/>